<sequence>MTSYVFSKPKEETPKKDKGDAKTEAPASKQKPNDKRYKITDWASI</sequence>
<name>A0A840CF78_9RHOB</name>
<reference evidence="2" key="1">
    <citation type="submission" date="2020-08" db="EMBL/GenBank/DDBJ databases">
        <title>Genomic Encyclopedia of Type Strains, Phase IV (KMG-IV): sequencing the most valuable type-strain genomes for metagenomic binning, comparative biology and taxonomic classification.</title>
        <authorList>
            <person name="Goeker M."/>
        </authorList>
    </citation>
    <scope>NUCLEOTIDE SEQUENCE [LARGE SCALE GENOMIC DNA]</scope>
    <source>
        <strain evidence="2">DSM 105040</strain>
    </source>
</reference>
<dbReference type="RefSeq" id="WP_157445546.1">
    <property type="nucleotide sequence ID" value="NZ_JACIEQ010000002.1"/>
</dbReference>
<dbReference type="AlphaFoldDB" id="A0A840CF78"/>
<accession>A0A840CF78</accession>
<organism evidence="2 3">
    <name type="scientific">Actibacterium naphthalenivorans</name>
    <dbReference type="NCBI Taxonomy" id="1614693"/>
    <lineage>
        <taxon>Bacteria</taxon>
        <taxon>Pseudomonadati</taxon>
        <taxon>Pseudomonadota</taxon>
        <taxon>Alphaproteobacteria</taxon>
        <taxon>Rhodobacterales</taxon>
        <taxon>Roseobacteraceae</taxon>
        <taxon>Actibacterium</taxon>
    </lineage>
</organism>
<evidence type="ECO:0000313" key="3">
    <source>
        <dbReference type="Proteomes" id="UP000585681"/>
    </source>
</evidence>
<protein>
    <submittedName>
        <fullName evidence="2">Uncharacterized protein</fullName>
    </submittedName>
</protein>
<dbReference type="EMBL" id="JACIEQ010000002">
    <property type="protein sequence ID" value="MBB4021929.1"/>
    <property type="molecule type" value="Genomic_DNA"/>
</dbReference>
<evidence type="ECO:0000256" key="1">
    <source>
        <dbReference type="SAM" id="MobiDB-lite"/>
    </source>
</evidence>
<evidence type="ECO:0000313" key="2">
    <source>
        <dbReference type="EMBL" id="MBB4021929.1"/>
    </source>
</evidence>
<comment type="caution">
    <text evidence="2">The sequence shown here is derived from an EMBL/GenBank/DDBJ whole genome shotgun (WGS) entry which is preliminary data.</text>
</comment>
<dbReference type="Proteomes" id="UP000585681">
    <property type="component" value="Unassembled WGS sequence"/>
</dbReference>
<gene>
    <name evidence="2" type="ORF">GGR17_001738</name>
</gene>
<feature type="compositionally biased region" description="Basic and acidic residues" evidence="1">
    <location>
        <begin position="8"/>
        <end position="23"/>
    </location>
</feature>
<feature type="region of interest" description="Disordered" evidence="1">
    <location>
        <begin position="1"/>
        <end position="45"/>
    </location>
</feature>
<keyword evidence="3" id="KW-1185">Reference proteome</keyword>
<proteinExistence type="predicted"/>